<evidence type="ECO:0000313" key="4">
    <source>
        <dbReference type="EMBL" id="MFD0705547.1"/>
    </source>
</evidence>
<dbReference type="Gene3D" id="3.90.79.10">
    <property type="entry name" value="Nucleoside Triphosphate Pyrophosphohydrolase"/>
    <property type="match status" value="1"/>
</dbReference>
<dbReference type="SUPFAM" id="SSF55811">
    <property type="entry name" value="Nudix"/>
    <property type="match status" value="1"/>
</dbReference>
<sequence>MDFRTITENGRHGVRVAAIIIRDGALLTYKVEDQNHLVGGAIKVGESSKDAVAREVGEELGLQCIVKDLMFVVENRFDYNGELHHMIEFHYSVDLLGEIPPHTLDGHPYECEWVQMNEISRFDIRPTFLKSELAKWDGTIHHIDIG</sequence>
<gene>
    <name evidence="4" type="ORF">ACFQY8_07310</name>
</gene>
<dbReference type="PROSITE" id="PS00893">
    <property type="entry name" value="NUDIX_BOX"/>
    <property type="match status" value="1"/>
</dbReference>
<name>A0ABW2Y5K8_9BIFI</name>
<dbReference type="CDD" id="cd04688">
    <property type="entry name" value="NUDIX_Hydrolase"/>
    <property type="match status" value="1"/>
</dbReference>
<dbReference type="InterPro" id="IPR020084">
    <property type="entry name" value="NUDIX_hydrolase_CS"/>
</dbReference>
<dbReference type="InterPro" id="IPR000086">
    <property type="entry name" value="NUDIX_hydrolase_dom"/>
</dbReference>
<comment type="caution">
    <text evidence="4">The sequence shown here is derived from an EMBL/GenBank/DDBJ whole genome shotgun (WGS) entry which is preliminary data.</text>
</comment>
<keyword evidence="2 4" id="KW-0378">Hydrolase</keyword>
<reference evidence="5" key="1">
    <citation type="journal article" date="2019" name="Int. J. Syst. Evol. Microbiol.">
        <title>The Global Catalogue of Microorganisms (GCM) 10K type strain sequencing project: providing services to taxonomists for standard genome sequencing and annotation.</title>
        <authorList>
            <consortium name="The Broad Institute Genomics Platform"/>
            <consortium name="The Broad Institute Genome Sequencing Center for Infectious Disease"/>
            <person name="Wu L."/>
            <person name="Ma J."/>
        </authorList>
    </citation>
    <scope>NUCLEOTIDE SEQUENCE [LARGE SCALE GENOMIC DNA]</scope>
    <source>
        <strain evidence="5">CCM 8604</strain>
    </source>
</reference>
<dbReference type="Pfam" id="PF00293">
    <property type="entry name" value="NUDIX"/>
    <property type="match status" value="1"/>
</dbReference>
<dbReference type="RefSeq" id="WP_377939273.1">
    <property type="nucleotide sequence ID" value="NZ_JBHTHQ010000022.1"/>
</dbReference>
<protein>
    <submittedName>
        <fullName evidence="4">NUDIX hydrolase</fullName>
    </submittedName>
</protein>
<evidence type="ECO:0000256" key="1">
    <source>
        <dbReference type="ARBA" id="ARBA00001946"/>
    </source>
</evidence>
<accession>A0ABW2Y5K8</accession>
<comment type="cofactor">
    <cofactor evidence="1">
        <name>Mg(2+)</name>
        <dbReference type="ChEBI" id="CHEBI:18420"/>
    </cofactor>
</comment>
<dbReference type="InterPro" id="IPR015797">
    <property type="entry name" value="NUDIX_hydrolase-like_dom_sf"/>
</dbReference>
<evidence type="ECO:0000313" key="5">
    <source>
        <dbReference type="Proteomes" id="UP001597036"/>
    </source>
</evidence>
<evidence type="ECO:0000256" key="2">
    <source>
        <dbReference type="ARBA" id="ARBA00022801"/>
    </source>
</evidence>
<keyword evidence="5" id="KW-1185">Reference proteome</keyword>
<dbReference type="PROSITE" id="PS51462">
    <property type="entry name" value="NUDIX"/>
    <property type="match status" value="1"/>
</dbReference>
<organism evidence="4 5">
    <name type="scientific">Alloscardovia venturai</name>
    <dbReference type="NCBI Taxonomy" id="1769421"/>
    <lineage>
        <taxon>Bacteria</taxon>
        <taxon>Bacillati</taxon>
        <taxon>Actinomycetota</taxon>
        <taxon>Actinomycetes</taxon>
        <taxon>Bifidobacteriales</taxon>
        <taxon>Bifidobacteriaceae</taxon>
        <taxon>Alloscardovia</taxon>
    </lineage>
</organism>
<evidence type="ECO:0000259" key="3">
    <source>
        <dbReference type="PROSITE" id="PS51462"/>
    </source>
</evidence>
<dbReference type="Proteomes" id="UP001597036">
    <property type="component" value="Unassembled WGS sequence"/>
</dbReference>
<feature type="domain" description="Nudix hydrolase" evidence="3">
    <location>
        <begin position="10"/>
        <end position="139"/>
    </location>
</feature>
<dbReference type="PANTHER" id="PTHR43046">
    <property type="entry name" value="GDP-MANNOSE MANNOSYL HYDROLASE"/>
    <property type="match status" value="1"/>
</dbReference>
<proteinExistence type="predicted"/>
<dbReference type="GO" id="GO:0016787">
    <property type="term" value="F:hydrolase activity"/>
    <property type="evidence" value="ECO:0007669"/>
    <property type="project" value="UniProtKB-KW"/>
</dbReference>
<dbReference type="EMBL" id="JBHTHQ010000022">
    <property type="protein sequence ID" value="MFD0705547.1"/>
    <property type="molecule type" value="Genomic_DNA"/>
</dbReference>
<dbReference type="PANTHER" id="PTHR43046:SF14">
    <property type="entry name" value="MUTT_NUDIX FAMILY PROTEIN"/>
    <property type="match status" value="1"/>
</dbReference>